<dbReference type="Gene3D" id="3.40.50.720">
    <property type="entry name" value="NAD(P)-binding Rossmann-like Domain"/>
    <property type="match status" value="1"/>
</dbReference>
<protein>
    <submittedName>
        <fullName evidence="3">NAD(P)-dependent dehydrogenase, short-chain alcohol dehydrogenase family</fullName>
    </submittedName>
</protein>
<name>A0A451B180_9GAMM</name>
<proteinExistence type="inferred from homology"/>
<dbReference type="GO" id="GO:0016616">
    <property type="term" value="F:oxidoreductase activity, acting on the CH-OH group of donors, NAD or NADP as acceptor"/>
    <property type="evidence" value="ECO:0007669"/>
    <property type="project" value="TreeGrafter"/>
</dbReference>
<dbReference type="EMBL" id="CAADFV010000336">
    <property type="protein sequence ID" value="VFK72030.1"/>
    <property type="molecule type" value="Genomic_DNA"/>
</dbReference>
<dbReference type="CDD" id="cd05325">
    <property type="entry name" value="carb_red_sniffer_like_SDR_c"/>
    <property type="match status" value="1"/>
</dbReference>
<dbReference type="SUPFAM" id="SSF51735">
    <property type="entry name" value="NAD(P)-binding Rossmann-fold domains"/>
    <property type="match status" value="1"/>
</dbReference>
<dbReference type="InterPro" id="IPR002347">
    <property type="entry name" value="SDR_fam"/>
</dbReference>
<evidence type="ECO:0000256" key="1">
    <source>
        <dbReference type="RuleBase" id="RU000363"/>
    </source>
</evidence>
<dbReference type="PANTHER" id="PTHR45458">
    <property type="entry name" value="SHORT-CHAIN DEHYDROGENASE/REDUCTASE SDR"/>
    <property type="match status" value="1"/>
</dbReference>
<accession>A0A451B180</accession>
<dbReference type="PRINTS" id="PR00081">
    <property type="entry name" value="GDHRDH"/>
</dbReference>
<dbReference type="PANTHER" id="PTHR45458:SF1">
    <property type="entry name" value="SHORT CHAIN DEHYDROGENASE"/>
    <property type="match status" value="1"/>
</dbReference>
<dbReference type="Pfam" id="PF00106">
    <property type="entry name" value="adh_short"/>
    <property type="match status" value="1"/>
</dbReference>
<organism evidence="3">
    <name type="scientific">Candidatus Kentrum sp. TUN</name>
    <dbReference type="NCBI Taxonomy" id="2126343"/>
    <lineage>
        <taxon>Bacteria</taxon>
        <taxon>Pseudomonadati</taxon>
        <taxon>Pseudomonadota</taxon>
        <taxon>Gammaproteobacteria</taxon>
        <taxon>Candidatus Kentrum</taxon>
    </lineage>
</organism>
<comment type="similarity">
    <text evidence="1">Belongs to the short-chain dehydrogenases/reductases (SDR) family.</text>
</comment>
<dbReference type="InterPro" id="IPR036291">
    <property type="entry name" value="NAD(P)-bd_dom_sf"/>
</dbReference>
<dbReference type="PRINTS" id="PR00080">
    <property type="entry name" value="SDRFAMILY"/>
</dbReference>
<reference evidence="3" key="1">
    <citation type="submission" date="2019-02" db="EMBL/GenBank/DDBJ databases">
        <authorList>
            <person name="Gruber-Vodicka R. H."/>
            <person name="Seah K. B. B."/>
        </authorList>
    </citation>
    <scope>NUCLEOTIDE SEQUENCE</scope>
    <source>
        <strain evidence="3">BECK_BY2</strain>
        <strain evidence="2">BECK_BY3</strain>
    </source>
</reference>
<evidence type="ECO:0000313" key="3">
    <source>
        <dbReference type="EMBL" id="VFK72030.1"/>
    </source>
</evidence>
<sequence length="232" mass="25123">MSAILITGTNRGIGLELTRQYANDGWRVFACCRSPGSAYVLDKLAGRSDGRIEIYQLDVTNAAQRASLVERLDGQPIDILYNNAGIPGNWGVQGFGQYQADAWLEVLHTNVIAPMSMMQDFVENVAISERKIIANITSKLGSIADNNSGGSYFYRSSKAALNMVTVSAAQDLAMRGITVVSLHPGWVRTDMGGSGGKLSVEESVTALRKNLAKIDFSDSGRFIDIDGKTIPW</sequence>
<dbReference type="InterPro" id="IPR052184">
    <property type="entry name" value="SDR_enzymes"/>
</dbReference>
<dbReference type="EMBL" id="CAADFY010000341">
    <property type="protein sequence ID" value="VFK63008.1"/>
    <property type="molecule type" value="Genomic_DNA"/>
</dbReference>
<evidence type="ECO:0000313" key="2">
    <source>
        <dbReference type="EMBL" id="VFK63008.1"/>
    </source>
</evidence>
<dbReference type="AlphaFoldDB" id="A0A451B180"/>
<gene>
    <name evidence="3" type="ORF">BECKTUN1418E_GA0071001_13361</name>
    <name evidence="2" type="ORF">BECKTUN1418F_GA0071002_13411</name>
</gene>